<dbReference type="EMBL" id="SMKX01000098">
    <property type="protein sequence ID" value="TDD53746.1"/>
    <property type="molecule type" value="Genomic_DNA"/>
</dbReference>
<dbReference type="Pfam" id="PF19402">
    <property type="entry name" value="RamS"/>
    <property type="match status" value="1"/>
</dbReference>
<dbReference type="Proteomes" id="UP000295124">
    <property type="component" value="Unassembled WGS sequence"/>
</dbReference>
<dbReference type="InterPro" id="IPR045825">
    <property type="entry name" value="RamS"/>
</dbReference>
<evidence type="ECO:0000313" key="2">
    <source>
        <dbReference type="Proteomes" id="UP000295124"/>
    </source>
</evidence>
<evidence type="ECO:0000313" key="1">
    <source>
        <dbReference type="EMBL" id="TDD53746.1"/>
    </source>
</evidence>
<organism evidence="1 2">
    <name type="scientific">Kribbella antibiotica</name>
    <dbReference type="NCBI Taxonomy" id="190195"/>
    <lineage>
        <taxon>Bacteria</taxon>
        <taxon>Bacillati</taxon>
        <taxon>Actinomycetota</taxon>
        <taxon>Actinomycetes</taxon>
        <taxon>Propionibacteriales</taxon>
        <taxon>Kribbellaceae</taxon>
        <taxon>Kribbella</taxon>
    </lineage>
</organism>
<comment type="caution">
    <text evidence="1">The sequence shown here is derived from an EMBL/GenBank/DDBJ whole genome shotgun (WGS) entry which is preliminary data.</text>
</comment>
<sequence>MTMSQILDLQTMDIDRAPGAAVESNLSWWECCSTGSFSNCC</sequence>
<gene>
    <name evidence="1" type="ORF">E1263_27680</name>
</gene>
<name>A0A4R4Z730_9ACTN</name>
<dbReference type="OrthoDB" id="5197314at2"/>
<dbReference type="NCBIfam" id="NF033212">
    <property type="entry name" value="SapB_AmfS_lanti"/>
    <property type="match status" value="1"/>
</dbReference>
<dbReference type="AlphaFoldDB" id="A0A4R4Z730"/>
<keyword evidence="2" id="KW-1185">Reference proteome</keyword>
<accession>A0A4R4Z730</accession>
<protein>
    <submittedName>
        <fullName evidence="1">SapB/AmfS family lantipeptide</fullName>
    </submittedName>
</protein>
<proteinExistence type="predicted"/>
<reference evidence="1 2" key="1">
    <citation type="submission" date="2019-03" db="EMBL/GenBank/DDBJ databases">
        <title>Draft genome sequences of novel Actinobacteria.</title>
        <authorList>
            <person name="Sahin N."/>
            <person name="Ay H."/>
            <person name="Saygin H."/>
        </authorList>
    </citation>
    <scope>NUCLEOTIDE SEQUENCE [LARGE SCALE GENOMIC DNA]</scope>
    <source>
        <strain evidence="1 2">JCM 13523</strain>
    </source>
</reference>